<accession>A0ABN8Q023</accession>
<name>A0ABN8Q023_9CNID</name>
<gene>
    <name evidence="1" type="ORF">PEVE_00001400</name>
</gene>
<sequence>MGISAVTDRVKLPAFCRGESELKDDKRAEMKRNLSAIMEASKSRRLSQTTVKKGKTTPPTGARKATLKFEILFKLYVKGFGYKAKRSEQGGGVRNLDLPRHATEKECLLELKKIFFPEGQSLVGKADDIEFKLAYFKCRTIYICKDFSLERYKQRYDDDEVAVFNAQPDNNDSVDDTLSDYEFEAAFASYGVATDTYKQLEEVQSHPPAQLSEDDSEVSTSEQVNIQILKGLSAKCRSVKEQFE</sequence>
<keyword evidence="2" id="KW-1185">Reference proteome</keyword>
<evidence type="ECO:0000313" key="2">
    <source>
        <dbReference type="Proteomes" id="UP001159427"/>
    </source>
</evidence>
<protein>
    <submittedName>
        <fullName evidence="1">Uncharacterized protein</fullName>
    </submittedName>
</protein>
<dbReference type="Proteomes" id="UP001159427">
    <property type="component" value="Unassembled WGS sequence"/>
</dbReference>
<comment type="caution">
    <text evidence="1">The sequence shown here is derived from an EMBL/GenBank/DDBJ whole genome shotgun (WGS) entry which is preliminary data.</text>
</comment>
<dbReference type="EMBL" id="CALNXI010001076">
    <property type="protein sequence ID" value="CAH3154452.1"/>
    <property type="molecule type" value="Genomic_DNA"/>
</dbReference>
<evidence type="ECO:0000313" key="1">
    <source>
        <dbReference type="EMBL" id="CAH3154452.1"/>
    </source>
</evidence>
<feature type="non-terminal residue" evidence="1">
    <location>
        <position position="244"/>
    </location>
</feature>
<reference evidence="1 2" key="1">
    <citation type="submission" date="2022-05" db="EMBL/GenBank/DDBJ databases">
        <authorList>
            <consortium name="Genoscope - CEA"/>
            <person name="William W."/>
        </authorList>
    </citation>
    <scope>NUCLEOTIDE SEQUENCE [LARGE SCALE GENOMIC DNA]</scope>
</reference>
<organism evidence="1 2">
    <name type="scientific">Porites evermanni</name>
    <dbReference type="NCBI Taxonomy" id="104178"/>
    <lineage>
        <taxon>Eukaryota</taxon>
        <taxon>Metazoa</taxon>
        <taxon>Cnidaria</taxon>
        <taxon>Anthozoa</taxon>
        <taxon>Hexacorallia</taxon>
        <taxon>Scleractinia</taxon>
        <taxon>Fungiina</taxon>
        <taxon>Poritidae</taxon>
        <taxon>Porites</taxon>
    </lineage>
</organism>
<proteinExistence type="predicted"/>